<evidence type="ECO:0000313" key="6">
    <source>
        <dbReference type="EMBL" id="EJK74859.1"/>
    </source>
</evidence>
<dbReference type="InterPro" id="IPR049629">
    <property type="entry name" value="DPY30_SDC1_DD"/>
</dbReference>
<comment type="similarity">
    <text evidence="2">Belongs to the dpy-30 family.</text>
</comment>
<feature type="compositionally biased region" description="Basic and acidic residues" evidence="4">
    <location>
        <begin position="93"/>
        <end position="103"/>
    </location>
</feature>
<comment type="caution">
    <text evidence="6">The sequence shown here is derived from an EMBL/GenBank/DDBJ whole genome shotgun (WGS) entry which is preliminary data.</text>
</comment>
<evidence type="ECO:0000256" key="3">
    <source>
        <dbReference type="ARBA" id="ARBA00023242"/>
    </source>
</evidence>
<keyword evidence="5" id="KW-0812">Transmembrane</keyword>
<dbReference type="InterPro" id="IPR007858">
    <property type="entry name" value="Dpy-30_motif"/>
</dbReference>
<dbReference type="GO" id="GO:0005634">
    <property type="term" value="C:nucleus"/>
    <property type="evidence" value="ECO:0007669"/>
    <property type="project" value="UniProtKB-SubCell"/>
</dbReference>
<evidence type="ECO:0000256" key="2">
    <source>
        <dbReference type="ARBA" id="ARBA00010849"/>
    </source>
</evidence>
<evidence type="ECO:0000256" key="1">
    <source>
        <dbReference type="ARBA" id="ARBA00004123"/>
    </source>
</evidence>
<dbReference type="Pfam" id="PF05186">
    <property type="entry name" value="Dpy-30"/>
    <property type="match status" value="1"/>
</dbReference>
<sequence length="236" mass="25623">MRMRLAAWLRLRCVTIHSFIHSFAHSFIHSFIYLLMIHDDDYSDGWESPPPSMIAFNICLAFLPSLLHSAGRWGEMLAVFKLIVKADPIEKEGRTIEQTRTSDMDPQQAAAAAPQMQFQPVQPPQQQPAPVASTVVSTSQPAAAAPAAAQPPAAQAPAAAATQAQGSIPTQAPSSSQVSSAPPVDKSMQALPIRAYLDQTVVPILLDGMSELVKERPPNPVEWLAGYLLRNDPQKK</sequence>
<proteinExistence type="inferred from homology"/>
<reference evidence="6 7" key="1">
    <citation type="journal article" date="2012" name="Genome Biol.">
        <title>Genome and low-iron response of an oceanic diatom adapted to chronic iron limitation.</title>
        <authorList>
            <person name="Lommer M."/>
            <person name="Specht M."/>
            <person name="Roy A.S."/>
            <person name="Kraemer L."/>
            <person name="Andreson R."/>
            <person name="Gutowska M.A."/>
            <person name="Wolf J."/>
            <person name="Bergner S.V."/>
            <person name="Schilhabel M.B."/>
            <person name="Klostermeier U.C."/>
            <person name="Beiko R.G."/>
            <person name="Rosenstiel P."/>
            <person name="Hippler M."/>
            <person name="Laroche J."/>
        </authorList>
    </citation>
    <scope>NUCLEOTIDE SEQUENCE [LARGE SCALE GENOMIC DNA]</scope>
    <source>
        <strain evidence="6 7">CCMP1005</strain>
    </source>
</reference>
<keyword evidence="7" id="KW-1185">Reference proteome</keyword>
<dbReference type="Proteomes" id="UP000266841">
    <property type="component" value="Unassembled WGS sequence"/>
</dbReference>
<organism evidence="6 7">
    <name type="scientific">Thalassiosira oceanica</name>
    <name type="common">Marine diatom</name>
    <dbReference type="NCBI Taxonomy" id="159749"/>
    <lineage>
        <taxon>Eukaryota</taxon>
        <taxon>Sar</taxon>
        <taxon>Stramenopiles</taxon>
        <taxon>Ochrophyta</taxon>
        <taxon>Bacillariophyta</taxon>
        <taxon>Coscinodiscophyceae</taxon>
        <taxon>Thalassiosirophycidae</taxon>
        <taxon>Thalassiosirales</taxon>
        <taxon>Thalassiosiraceae</taxon>
        <taxon>Thalassiosira</taxon>
    </lineage>
</organism>
<dbReference type="Gene3D" id="1.20.890.10">
    <property type="entry name" value="cAMP-dependent protein kinase regulatory subunit, dimerization-anchoring domain"/>
    <property type="match status" value="1"/>
</dbReference>
<dbReference type="eggNOG" id="KOG4109">
    <property type="taxonomic scope" value="Eukaryota"/>
</dbReference>
<name>K0TCG0_THAOC</name>
<keyword evidence="5" id="KW-1133">Transmembrane helix</keyword>
<evidence type="ECO:0000256" key="4">
    <source>
        <dbReference type="SAM" id="MobiDB-lite"/>
    </source>
</evidence>
<feature type="compositionally biased region" description="Low complexity" evidence="4">
    <location>
        <begin position="106"/>
        <end position="120"/>
    </location>
</feature>
<dbReference type="EMBL" id="AGNL01003312">
    <property type="protein sequence ID" value="EJK74859.1"/>
    <property type="molecule type" value="Genomic_DNA"/>
</dbReference>
<keyword evidence="5" id="KW-0472">Membrane</keyword>
<keyword evidence="3" id="KW-0539">Nucleus</keyword>
<dbReference type="OrthoDB" id="417678at2759"/>
<evidence type="ECO:0000256" key="5">
    <source>
        <dbReference type="SAM" id="Phobius"/>
    </source>
</evidence>
<gene>
    <name evidence="6" type="ORF">THAOC_03437</name>
</gene>
<protein>
    <submittedName>
        <fullName evidence="6">Uncharacterized protein</fullName>
    </submittedName>
</protein>
<feature type="region of interest" description="Disordered" evidence="4">
    <location>
        <begin position="93"/>
        <end position="184"/>
    </location>
</feature>
<feature type="transmembrane region" description="Helical" evidence="5">
    <location>
        <begin position="54"/>
        <end position="71"/>
    </location>
</feature>
<comment type="subcellular location">
    <subcellularLocation>
        <location evidence="1">Nucleus</location>
    </subcellularLocation>
</comment>
<accession>K0TCG0</accession>
<dbReference type="CDD" id="cd22965">
    <property type="entry name" value="DD_DPY30_SDC1"/>
    <property type="match status" value="1"/>
</dbReference>
<feature type="transmembrane region" description="Helical" evidence="5">
    <location>
        <begin position="12"/>
        <end position="34"/>
    </location>
</feature>
<feature type="compositionally biased region" description="Low complexity" evidence="4">
    <location>
        <begin position="128"/>
        <end position="184"/>
    </location>
</feature>
<dbReference type="AlphaFoldDB" id="K0TCG0"/>
<evidence type="ECO:0000313" key="7">
    <source>
        <dbReference type="Proteomes" id="UP000266841"/>
    </source>
</evidence>